<comment type="caution">
    <text evidence="2">The sequence shown here is derived from an EMBL/GenBank/DDBJ whole genome shotgun (WGS) entry which is preliminary data.</text>
</comment>
<dbReference type="InterPro" id="IPR012000">
    <property type="entry name" value="Thiamin_PyroP_enz_cen_dom"/>
</dbReference>
<evidence type="ECO:0000259" key="1">
    <source>
        <dbReference type="Pfam" id="PF00205"/>
    </source>
</evidence>
<gene>
    <name evidence="2" type="ORF">ABIF63_000376</name>
</gene>
<dbReference type="SUPFAM" id="SSF52518">
    <property type="entry name" value="Thiamin diphosphate-binding fold (THDP-binding)"/>
    <property type="match status" value="1"/>
</dbReference>
<name>A0ABV2RH61_BRAJP</name>
<evidence type="ECO:0000313" key="2">
    <source>
        <dbReference type="EMBL" id="MET4716273.1"/>
    </source>
</evidence>
<proteinExistence type="predicted"/>
<dbReference type="InterPro" id="IPR029061">
    <property type="entry name" value="THDP-binding"/>
</dbReference>
<dbReference type="Gene3D" id="3.40.50.970">
    <property type="match status" value="1"/>
</dbReference>
<reference evidence="2 3" key="1">
    <citation type="submission" date="2024-06" db="EMBL/GenBank/DDBJ databases">
        <title>Genomic Encyclopedia of Type Strains, Phase V (KMG-V): Genome sequencing to study the core and pangenomes of soil and plant-associated prokaryotes.</title>
        <authorList>
            <person name="Whitman W."/>
        </authorList>
    </citation>
    <scope>NUCLEOTIDE SEQUENCE [LARGE SCALE GENOMIC DNA]</scope>
    <source>
        <strain evidence="2 3">USDA 160</strain>
    </source>
</reference>
<dbReference type="InterPro" id="IPR029035">
    <property type="entry name" value="DHS-like_NAD/FAD-binding_dom"/>
</dbReference>
<dbReference type="EMBL" id="JBEPTQ010000001">
    <property type="protein sequence ID" value="MET4716273.1"/>
    <property type="molecule type" value="Genomic_DNA"/>
</dbReference>
<accession>A0ABV2RH61</accession>
<dbReference type="Pfam" id="PF00205">
    <property type="entry name" value="TPP_enzyme_M"/>
    <property type="match status" value="1"/>
</dbReference>
<keyword evidence="3" id="KW-1185">Reference proteome</keyword>
<sequence length="261" mass="28305">MLLDDLPFVTGAIGLLGTEPSWDLMQGCDTLLMVGTGFPWSEFLPKDGAARAVQIDIKASRLLLRYRVDVSLHGDAAATLKALLPLIQRKENREWAKTIETNITGWWKKLEGRAKAEANPVNPQRLEALGGSAMDRMCIQQSGPQRSHLGAAGHGGNPRFEASQDIPDFAYAKFGELLGLRGIFVDSPGRLASAWQEALSSDRPVVLEVKTDSEVAPLPPHVTFKEALSFMSAMAKGDRGAGRVIGDTARQVVDGLFGKRD</sequence>
<dbReference type="PANTHER" id="PTHR42981:SF2">
    <property type="entry name" value="PYRUVATE DEHYDROGENASE [UBIQUINONE]"/>
    <property type="match status" value="1"/>
</dbReference>
<dbReference type="SUPFAM" id="SSF52467">
    <property type="entry name" value="DHS-like NAD/FAD-binding domain"/>
    <property type="match status" value="1"/>
</dbReference>
<dbReference type="Gene3D" id="3.40.50.1220">
    <property type="entry name" value="TPP-binding domain"/>
    <property type="match status" value="1"/>
</dbReference>
<feature type="domain" description="Thiamine pyrophosphate enzyme central" evidence="1">
    <location>
        <begin position="4"/>
        <end position="83"/>
    </location>
</feature>
<dbReference type="InterPro" id="IPR047211">
    <property type="entry name" value="POXB-like"/>
</dbReference>
<evidence type="ECO:0000313" key="3">
    <source>
        <dbReference type="Proteomes" id="UP001549291"/>
    </source>
</evidence>
<organism evidence="2 3">
    <name type="scientific">Bradyrhizobium japonicum</name>
    <dbReference type="NCBI Taxonomy" id="375"/>
    <lineage>
        <taxon>Bacteria</taxon>
        <taxon>Pseudomonadati</taxon>
        <taxon>Pseudomonadota</taxon>
        <taxon>Alphaproteobacteria</taxon>
        <taxon>Hyphomicrobiales</taxon>
        <taxon>Nitrobacteraceae</taxon>
        <taxon>Bradyrhizobium</taxon>
    </lineage>
</organism>
<dbReference type="Proteomes" id="UP001549291">
    <property type="component" value="Unassembled WGS sequence"/>
</dbReference>
<protein>
    <submittedName>
        <fullName evidence="2">Thiamine pyrophosphate-dependent acetolactate synthase large subunit-like protein</fullName>
    </submittedName>
</protein>
<dbReference type="PANTHER" id="PTHR42981">
    <property type="entry name" value="PYRUVATE DEHYDROGENASE [UBIQUINONE]"/>
    <property type="match status" value="1"/>
</dbReference>